<proteinExistence type="predicted"/>
<protein>
    <recommendedName>
        <fullName evidence="4">DUF443 family protein</fullName>
    </recommendedName>
</protein>
<feature type="transmembrane region" description="Helical" evidence="1">
    <location>
        <begin position="119"/>
        <end position="137"/>
    </location>
</feature>
<evidence type="ECO:0008006" key="4">
    <source>
        <dbReference type="Google" id="ProtNLM"/>
    </source>
</evidence>
<sequence length="181" mass="21250">MKYTYKSLLCLGDYKEDTFYIDLSTGELKKSVAHKASTSKIFLSSIIGYHVLGLSLFKSVESNVVLSIVLLLVSFVFSIIAAIVFNKRLYKNTVFEKVELTKDEYEEFRNQVKKYNKTIVLLIILFIGMFFISMHLYLSTPSIFLLLVMDYVIFSFYLLYTNGFFTKRFRFEKYINTDHMK</sequence>
<keyword evidence="1" id="KW-1133">Transmembrane helix</keyword>
<feature type="transmembrane region" description="Helical" evidence="1">
    <location>
        <begin position="143"/>
        <end position="160"/>
    </location>
</feature>
<reference evidence="2" key="1">
    <citation type="submission" date="2023-09" db="EMBL/GenBank/DDBJ databases">
        <title>Streptococcus_parasanguinius_hifiasm_complete_genome_Zymo_Research_ D6332.</title>
        <authorList>
            <person name="Damerum A."/>
        </authorList>
    </citation>
    <scope>NUCLEOTIDE SEQUENCE</scope>
    <source>
        <strain evidence="2">B-1756</strain>
    </source>
</reference>
<feature type="transmembrane region" description="Helical" evidence="1">
    <location>
        <begin position="64"/>
        <end position="85"/>
    </location>
</feature>
<name>A0AAX4AVJ6_STRPA</name>
<organism evidence="2 3">
    <name type="scientific">Streptococcus parasanguinis</name>
    <dbReference type="NCBI Taxonomy" id="1318"/>
    <lineage>
        <taxon>Bacteria</taxon>
        <taxon>Bacillati</taxon>
        <taxon>Bacillota</taxon>
        <taxon>Bacilli</taxon>
        <taxon>Lactobacillales</taxon>
        <taxon>Streptococcaceae</taxon>
        <taxon>Streptococcus</taxon>
    </lineage>
</organism>
<feature type="transmembrane region" description="Helical" evidence="1">
    <location>
        <begin position="41"/>
        <end position="58"/>
    </location>
</feature>
<dbReference type="EMBL" id="CP133988">
    <property type="protein sequence ID" value="WNB82694.1"/>
    <property type="molecule type" value="Genomic_DNA"/>
</dbReference>
<dbReference type="RefSeq" id="WP_003007246.1">
    <property type="nucleotide sequence ID" value="NZ_CP133988.1"/>
</dbReference>
<evidence type="ECO:0000313" key="2">
    <source>
        <dbReference type="EMBL" id="WNB82694.1"/>
    </source>
</evidence>
<gene>
    <name evidence="2" type="ORF">RDV49_07170</name>
</gene>
<evidence type="ECO:0000256" key="1">
    <source>
        <dbReference type="SAM" id="Phobius"/>
    </source>
</evidence>
<evidence type="ECO:0000313" key="3">
    <source>
        <dbReference type="Proteomes" id="UP001248323"/>
    </source>
</evidence>
<dbReference type="AlphaFoldDB" id="A0AAX4AVJ6"/>
<accession>A0AAX4AVJ6</accession>
<keyword evidence="1" id="KW-0472">Membrane</keyword>
<keyword evidence="1" id="KW-0812">Transmembrane</keyword>
<dbReference type="Proteomes" id="UP001248323">
    <property type="component" value="Chromosome"/>
</dbReference>